<feature type="region of interest" description="Disordered" evidence="7">
    <location>
        <begin position="519"/>
        <end position="621"/>
    </location>
</feature>
<dbReference type="GO" id="GO:0005829">
    <property type="term" value="C:cytosol"/>
    <property type="evidence" value="ECO:0007669"/>
    <property type="project" value="TreeGrafter"/>
</dbReference>
<accession>L8WV76</accession>
<dbReference type="GO" id="GO:0006508">
    <property type="term" value="P:proteolysis"/>
    <property type="evidence" value="ECO:0007669"/>
    <property type="project" value="UniProtKB-KW"/>
</dbReference>
<feature type="region of interest" description="Disordered" evidence="7">
    <location>
        <begin position="190"/>
        <end position="245"/>
    </location>
</feature>
<feature type="region of interest" description="Disordered" evidence="7">
    <location>
        <begin position="31"/>
        <end position="60"/>
    </location>
</feature>
<dbReference type="SUPFAM" id="SSF54001">
    <property type="entry name" value="Cysteine proteinases"/>
    <property type="match status" value="1"/>
</dbReference>
<dbReference type="GO" id="GO:0005634">
    <property type="term" value="C:nucleus"/>
    <property type="evidence" value="ECO:0007669"/>
    <property type="project" value="TreeGrafter"/>
</dbReference>
<evidence type="ECO:0000259" key="8">
    <source>
        <dbReference type="PROSITE" id="PS50235"/>
    </source>
</evidence>
<dbReference type="InterPro" id="IPR028889">
    <property type="entry name" value="USP"/>
</dbReference>
<dbReference type="OrthoDB" id="429671at2759"/>
<organism evidence="9 10">
    <name type="scientific">Thanatephorus cucumeris (strain AG1-IA)</name>
    <name type="common">Rice sheath blight fungus</name>
    <name type="synonym">Rhizoctonia solani</name>
    <dbReference type="NCBI Taxonomy" id="983506"/>
    <lineage>
        <taxon>Eukaryota</taxon>
        <taxon>Fungi</taxon>
        <taxon>Dikarya</taxon>
        <taxon>Basidiomycota</taxon>
        <taxon>Agaricomycotina</taxon>
        <taxon>Agaricomycetes</taxon>
        <taxon>Cantharellales</taxon>
        <taxon>Ceratobasidiaceae</taxon>
        <taxon>Rhizoctonia</taxon>
        <taxon>Rhizoctonia solani AG-1</taxon>
    </lineage>
</organism>
<evidence type="ECO:0000256" key="6">
    <source>
        <dbReference type="ARBA" id="ARBA00022807"/>
    </source>
</evidence>
<gene>
    <name evidence="9" type="ORF">AG1IA_05289</name>
</gene>
<evidence type="ECO:0000256" key="5">
    <source>
        <dbReference type="ARBA" id="ARBA00022801"/>
    </source>
</evidence>
<feature type="region of interest" description="Disordered" evidence="7">
    <location>
        <begin position="478"/>
        <end position="507"/>
    </location>
</feature>
<feature type="compositionally biased region" description="Polar residues" evidence="7">
    <location>
        <begin position="579"/>
        <end position="601"/>
    </location>
</feature>
<protein>
    <recommendedName>
        <fullName evidence="2">ubiquitinyl hydrolase 1</fullName>
        <ecNumber evidence="2">3.4.19.12</ecNumber>
    </recommendedName>
</protein>
<keyword evidence="6" id="KW-0788">Thiol protease</keyword>
<feature type="region of interest" description="Disordered" evidence="7">
    <location>
        <begin position="287"/>
        <end position="376"/>
    </location>
</feature>
<feature type="compositionally biased region" description="Low complexity" evidence="7">
    <location>
        <begin position="229"/>
        <end position="239"/>
    </location>
</feature>
<dbReference type="PANTHER" id="PTHR24006:SF687">
    <property type="entry name" value="UBIQUITIN CARBOXYL-TERMINAL HYDROLASE 10"/>
    <property type="match status" value="1"/>
</dbReference>
<feature type="compositionally biased region" description="Polar residues" evidence="7">
    <location>
        <begin position="519"/>
        <end position="535"/>
    </location>
</feature>
<feature type="compositionally biased region" description="Basic and acidic residues" evidence="7">
    <location>
        <begin position="818"/>
        <end position="838"/>
    </location>
</feature>
<dbReference type="InterPro" id="IPR001394">
    <property type="entry name" value="Peptidase_C19_UCH"/>
</dbReference>
<dbReference type="CDD" id="cd02257">
    <property type="entry name" value="Peptidase_C19"/>
    <property type="match status" value="1"/>
</dbReference>
<dbReference type="OMA" id="GECEMAP"/>
<sequence length="1056" mass="114495">MNEPWSKTPVGLVYCMHHFYCSDPFNLGEDMAAGTPDRRSAKPNGSTPQPGPPNVGHQPPYGYGIPQYMNSYPLPPMPPAQLYPQHHHMPYAHYGYQQPIYQHPVHPPQGYPPMQYMPHMPAPHPHYASPTLAGPYQHSPSSWSPAPNMPSADQGMSTPPVYATPPYAPPPHMHHGGQTLYQSSQTFVPRNVPPSPSSHIGYLPSPHATAPQVHSPSRTYARIPGQYQPGGSSSGSPSSNQANSLTPLPVILVDPQVESAVAPESPVVEQPIPVVEQIIPVVEPISATISSPPSQPPPQPPPPIEETKTQVEEAQEDGSLRFAGGRIPTPNAGSIITFAAPPSVSSTSSPPPNDPEPKSSVQSEPSEAPGKINVPFPQTFTSAPIFTDPVKDATSTNDPSITLFSPTTSSFLAKDIPEARYSIANRRPEVNAAPALSFSRRAKIPAFVVAAAVPLPTPPKPAKPASALVVSQSPVKPVDLTTSAPQTNIEQPKGATPSEPTTEDQGPDVVKAPVQISQTPLAVQPGVSSTTTSALVPSDQLDPPTSTETPAAQPAPPVKQPPKSWAHLLRPASPAKSVKPSQPQSQKPATRTTTPVGSKQTPDMESKVNGHASSNGGYEPLPTNVPLHVVLSEGAKPYSAHSQVTQPRGLINSGNMCFANVVMQALVYSAPFVRLFETLAHLVPGSLSGKTSLYEATILFLREFTPEPESPPPAAPKAKSRSGASTPMPPEQTRQQAWNENPFFPELLYAAMKQNKRFDSMQFSQRGHQEDAEEFLGFFLDTLHEELLSILSRVQTETAPEGTAWTNGSISRTPGVENTREVQRPVSPDNKDGDWMEVGKKNKPAITRTTRATESAITRIFGGKLRSVLSIPGSSKDSVTLEPYQPLQLDIQSDHIRTIEDALKHITVPEIVSMHSEARGGMVDAKKQVTLESLPPLLILHLKRLVYDAKGIQKNSKVIEYSTTLEIRPEIVSPTRRTKQSIKYQLYGVVYHHGKHATGGHYTIDVLRQDHSEWVRIDDTHIEPVTEKDVTAHEKHAKADKTAYLLFYRREPDNSK</sequence>
<dbReference type="HOGENOM" id="CLU_008279_7_2_1"/>
<feature type="compositionally biased region" description="Pro residues" evidence="7">
    <location>
        <begin position="293"/>
        <end position="304"/>
    </location>
</feature>
<comment type="caution">
    <text evidence="9">The sequence shown here is derived from an EMBL/GenBank/DDBJ whole genome shotgun (WGS) entry which is preliminary data.</text>
</comment>
<keyword evidence="10" id="KW-1185">Reference proteome</keyword>
<dbReference type="Pfam" id="PF00443">
    <property type="entry name" value="UCH"/>
    <property type="match status" value="1"/>
</dbReference>
<dbReference type="PROSITE" id="PS50235">
    <property type="entry name" value="USP_3"/>
    <property type="match status" value="1"/>
</dbReference>
<dbReference type="Proteomes" id="UP000011668">
    <property type="component" value="Unassembled WGS sequence"/>
</dbReference>
<keyword evidence="3 9" id="KW-0645">Protease</keyword>
<feature type="region of interest" description="Disordered" evidence="7">
    <location>
        <begin position="799"/>
        <end position="838"/>
    </location>
</feature>
<feature type="domain" description="USP" evidence="8">
    <location>
        <begin position="648"/>
        <end position="1051"/>
    </location>
</feature>
<keyword evidence="4" id="KW-0833">Ubl conjugation pathway</keyword>
<dbReference type="InterPro" id="IPR050164">
    <property type="entry name" value="Peptidase_C19"/>
</dbReference>
<dbReference type="PROSITE" id="PS00972">
    <property type="entry name" value="USP_1"/>
    <property type="match status" value="1"/>
</dbReference>
<evidence type="ECO:0000256" key="2">
    <source>
        <dbReference type="ARBA" id="ARBA00012759"/>
    </source>
</evidence>
<feature type="region of interest" description="Disordered" evidence="7">
    <location>
        <begin position="137"/>
        <end position="158"/>
    </location>
</feature>
<dbReference type="EC" id="3.4.19.12" evidence="2"/>
<dbReference type="InterPro" id="IPR038765">
    <property type="entry name" value="Papain-like_cys_pep_sf"/>
</dbReference>
<dbReference type="GO" id="GO:0004843">
    <property type="term" value="F:cysteine-type deubiquitinase activity"/>
    <property type="evidence" value="ECO:0007669"/>
    <property type="project" value="UniProtKB-EC"/>
</dbReference>
<evidence type="ECO:0000256" key="1">
    <source>
        <dbReference type="ARBA" id="ARBA00000707"/>
    </source>
</evidence>
<evidence type="ECO:0000256" key="3">
    <source>
        <dbReference type="ARBA" id="ARBA00022670"/>
    </source>
</evidence>
<dbReference type="GO" id="GO:0016579">
    <property type="term" value="P:protein deubiquitination"/>
    <property type="evidence" value="ECO:0007669"/>
    <property type="project" value="InterPro"/>
</dbReference>
<name>L8WV76_THACA</name>
<comment type="catalytic activity">
    <reaction evidence="1">
        <text>Thiol-dependent hydrolysis of ester, thioester, amide, peptide and isopeptide bonds formed by the C-terminal Gly of ubiquitin (a 76-residue protein attached to proteins as an intracellular targeting signal).</text>
        <dbReference type="EC" id="3.4.19.12"/>
    </reaction>
</comment>
<dbReference type="EMBL" id="AFRT01001360">
    <property type="protein sequence ID" value="ELU40673.1"/>
    <property type="molecule type" value="Genomic_DNA"/>
</dbReference>
<keyword evidence="5" id="KW-0378">Hydrolase</keyword>
<dbReference type="AlphaFoldDB" id="L8WV76"/>
<dbReference type="Gene3D" id="3.90.70.10">
    <property type="entry name" value="Cysteine proteinases"/>
    <property type="match status" value="1"/>
</dbReference>
<feature type="compositionally biased region" description="Polar residues" evidence="7">
    <location>
        <begin position="799"/>
        <end position="812"/>
    </location>
</feature>
<feature type="compositionally biased region" description="Polar residues" evidence="7">
    <location>
        <begin position="480"/>
        <end position="490"/>
    </location>
</feature>
<dbReference type="InterPro" id="IPR018200">
    <property type="entry name" value="USP_CS"/>
</dbReference>
<dbReference type="PROSITE" id="PS00973">
    <property type="entry name" value="USP_2"/>
    <property type="match status" value="1"/>
</dbReference>
<evidence type="ECO:0000256" key="7">
    <source>
        <dbReference type="SAM" id="MobiDB-lite"/>
    </source>
</evidence>
<feature type="region of interest" description="Disordered" evidence="7">
    <location>
        <begin position="705"/>
        <end position="735"/>
    </location>
</feature>
<dbReference type="STRING" id="983506.L8WV76"/>
<evidence type="ECO:0000256" key="4">
    <source>
        <dbReference type="ARBA" id="ARBA00022786"/>
    </source>
</evidence>
<evidence type="ECO:0000313" key="10">
    <source>
        <dbReference type="Proteomes" id="UP000011668"/>
    </source>
</evidence>
<evidence type="ECO:0000313" key="9">
    <source>
        <dbReference type="EMBL" id="ELU40673.1"/>
    </source>
</evidence>
<reference evidence="9 10" key="1">
    <citation type="journal article" date="2013" name="Nat. Commun.">
        <title>The evolution and pathogenic mechanisms of the rice sheath blight pathogen.</title>
        <authorList>
            <person name="Zheng A."/>
            <person name="Lin R."/>
            <person name="Xu L."/>
            <person name="Qin P."/>
            <person name="Tang C."/>
            <person name="Ai P."/>
            <person name="Zhang D."/>
            <person name="Liu Y."/>
            <person name="Sun Z."/>
            <person name="Feng H."/>
            <person name="Wang Y."/>
            <person name="Chen Y."/>
            <person name="Liang X."/>
            <person name="Fu R."/>
            <person name="Li Q."/>
            <person name="Zhang J."/>
            <person name="Yu X."/>
            <person name="Xie Z."/>
            <person name="Ding L."/>
            <person name="Guan P."/>
            <person name="Tang J."/>
            <person name="Liang Y."/>
            <person name="Wang S."/>
            <person name="Deng Q."/>
            <person name="Li S."/>
            <person name="Zhu J."/>
            <person name="Wang L."/>
            <person name="Liu H."/>
            <person name="Li P."/>
        </authorList>
    </citation>
    <scope>NUCLEOTIDE SEQUENCE [LARGE SCALE GENOMIC DNA]</scope>
    <source>
        <strain evidence="10">AG-1 IA</strain>
    </source>
</reference>
<dbReference type="PANTHER" id="PTHR24006">
    <property type="entry name" value="UBIQUITIN CARBOXYL-TERMINAL HYDROLASE"/>
    <property type="match status" value="1"/>
</dbReference>
<proteinExistence type="predicted"/>